<dbReference type="EMBL" id="UZAH01031898">
    <property type="protein sequence ID" value="VDP18457.1"/>
    <property type="molecule type" value="Genomic_DNA"/>
</dbReference>
<gene>
    <name evidence="2" type="ORF">HPBE_LOCUS20145</name>
</gene>
<evidence type="ECO:0000313" key="4">
    <source>
        <dbReference type="WBParaSite" id="HPBE_0002014601-mRNA-1"/>
    </source>
</evidence>
<name>A0A183GD49_HELPZ</name>
<sequence>MLLSPAVVSVPFEVALLTIHLLFLVVEVGHIPLVSEESPQICSCASSRHLLAAAHSWERHGLGGNPRMYSPTSR</sequence>
<accession>A0A3P8AV70</accession>
<feature type="signal peptide" evidence="1">
    <location>
        <begin position="1"/>
        <end position="36"/>
    </location>
</feature>
<evidence type="ECO:0000313" key="3">
    <source>
        <dbReference type="Proteomes" id="UP000050761"/>
    </source>
</evidence>
<dbReference type="AlphaFoldDB" id="A0A183GD49"/>
<organism evidence="3 4">
    <name type="scientific">Heligmosomoides polygyrus</name>
    <name type="common">Parasitic roundworm</name>
    <dbReference type="NCBI Taxonomy" id="6339"/>
    <lineage>
        <taxon>Eukaryota</taxon>
        <taxon>Metazoa</taxon>
        <taxon>Ecdysozoa</taxon>
        <taxon>Nematoda</taxon>
        <taxon>Chromadorea</taxon>
        <taxon>Rhabditida</taxon>
        <taxon>Rhabditina</taxon>
        <taxon>Rhabditomorpha</taxon>
        <taxon>Strongyloidea</taxon>
        <taxon>Heligmosomidae</taxon>
        <taxon>Heligmosomoides</taxon>
    </lineage>
</organism>
<reference evidence="4" key="2">
    <citation type="submission" date="2019-09" db="UniProtKB">
        <authorList>
            <consortium name="WormBaseParasite"/>
        </authorList>
    </citation>
    <scope>IDENTIFICATION</scope>
</reference>
<proteinExistence type="predicted"/>
<dbReference type="WBParaSite" id="HPBE_0002014601-mRNA-1">
    <property type="protein sequence ID" value="HPBE_0002014601-mRNA-1"/>
    <property type="gene ID" value="HPBE_0002014601"/>
</dbReference>
<keyword evidence="1" id="KW-0732">Signal</keyword>
<evidence type="ECO:0000256" key="1">
    <source>
        <dbReference type="SAM" id="SignalP"/>
    </source>
</evidence>
<accession>A0A183GD49</accession>
<feature type="chain" id="PRO_5044552016" evidence="1">
    <location>
        <begin position="37"/>
        <end position="74"/>
    </location>
</feature>
<dbReference type="Proteomes" id="UP000050761">
    <property type="component" value="Unassembled WGS sequence"/>
</dbReference>
<keyword evidence="3" id="KW-1185">Reference proteome</keyword>
<evidence type="ECO:0000313" key="2">
    <source>
        <dbReference type="EMBL" id="VDP18457.1"/>
    </source>
</evidence>
<protein>
    <submittedName>
        <fullName evidence="4">Secreted protein</fullName>
    </submittedName>
</protein>
<reference evidence="2 3" key="1">
    <citation type="submission" date="2018-11" db="EMBL/GenBank/DDBJ databases">
        <authorList>
            <consortium name="Pathogen Informatics"/>
        </authorList>
    </citation>
    <scope>NUCLEOTIDE SEQUENCE [LARGE SCALE GENOMIC DNA]</scope>
</reference>